<evidence type="ECO:0000313" key="7">
    <source>
        <dbReference type="Proteomes" id="UP000664164"/>
    </source>
</evidence>
<dbReference type="InterPro" id="IPR007318">
    <property type="entry name" value="Phopholipid_MeTrfase"/>
</dbReference>
<keyword evidence="4 5" id="KW-0472">Membrane</keyword>
<gene>
    <name evidence="6" type="ORF">J1902_01365</name>
</gene>
<feature type="transmembrane region" description="Helical" evidence="5">
    <location>
        <begin position="56"/>
        <end position="75"/>
    </location>
</feature>
<dbReference type="RefSeq" id="WP_207614388.1">
    <property type="nucleotide sequence ID" value="NZ_JAFNLL010000002.1"/>
</dbReference>
<evidence type="ECO:0000256" key="2">
    <source>
        <dbReference type="ARBA" id="ARBA00022692"/>
    </source>
</evidence>
<organism evidence="6 7">
    <name type="scientific">Arthrobacter cavernae</name>
    <dbReference type="NCBI Taxonomy" id="2817681"/>
    <lineage>
        <taxon>Bacteria</taxon>
        <taxon>Bacillati</taxon>
        <taxon>Actinomycetota</taxon>
        <taxon>Actinomycetes</taxon>
        <taxon>Micrococcales</taxon>
        <taxon>Micrococcaceae</taxon>
        <taxon>Arthrobacter</taxon>
    </lineage>
</organism>
<dbReference type="EMBL" id="JAFNLL010000002">
    <property type="protein sequence ID" value="MBO1266641.1"/>
    <property type="molecule type" value="Genomic_DNA"/>
</dbReference>
<keyword evidence="7" id="KW-1185">Reference proteome</keyword>
<keyword evidence="2 5" id="KW-0812">Transmembrane</keyword>
<evidence type="ECO:0000256" key="4">
    <source>
        <dbReference type="ARBA" id="ARBA00023136"/>
    </source>
</evidence>
<dbReference type="Gene3D" id="1.20.120.1630">
    <property type="match status" value="1"/>
</dbReference>
<evidence type="ECO:0000256" key="3">
    <source>
        <dbReference type="ARBA" id="ARBA00022989"/>
    </source>
</evidence>
<proteinExistence type="predicted"/>
<dbReference type="GO" id="GO:0012505">
    <property type="term" value="C:endomembrane system"/>
    <property type="evidence" value="ECO:0007669"/>
    <property type="project" value="UniProtKB-SubCell"/>
</dbReference>
<feature type="transmembrane region" description="Helical" evidence="5">
    <location>
        <begin position="14"/>
        <end position="36"/>
    </location>
</feature>
<accession>A0A939KL00</accession>
<protein>
    <submittedName>
        <fullName evidence="6">Isoprenylcysteine carboxylmethyltransferase family protein</fullName>
    </submittedName>
</protein>
<feature type="transmembrane region" description="Helical" evidence="5">
    <location>
        <begin position="95"/>
        <end position="117"/>
    </location>
</feature>
<dbReference type="Proteomes" id="UP000664164">
    <property type="component" value="Unassembled WGS sequence"/>
</dbReference>
<keyword evidence="3 5" id="KW-1133">Transmembrane helix</keyword>
<comment type="subcellular location">
    <subcellularLocation>
        <location evidence="1">Endomembrane system</location>
        <topology evidence="1">Multi-pass membrane protein</topology>
    </subcellularLocation>
</comment>
<sequence>MRAHLDPRNETRRAAIGTALFSAGPLTVVGLGPWLLTRWKVQEPVPGGAPAQLAGTLLVVAGASVVSNSFVRFALEGIGTPAPFAPPKRLVVGGLYRFVRNPMYLAMGAAVVGQGLILGQPKLLRAAALAAIPIAAFVRFYEEPALTRKFGPEYVQFKENVPRWLPRLTPWRQPPAQEAAAER</sequence>
<evidence type="ECO:0000313" key="6">
    <source>
        <dbReference type="EMBL" id="MBO1266641.1"/>
    </source>
</evidence>
<dbReference type="Pfam" id="PF04191">
    <property type="entry name" value="PEMT"/>
    <property type="match status" value="1"/>
</dbReference>
<feature type="transmembrane region" description="Helical" evidence="5">
    <location>
        <begin position="123"/>
        <end position="141"/>
    </location>
</feature>
<dbReference type="AlphaFoldDB" id="A0A939KL00"/>
<evidence type="ECO:0000256" key="5">
    <source>
        <dbReference type="SAM" id="Phobius"/>
    </source>
</evidence>
<comment type="caution">
    <text evidence="6">The sequence shown here is derived from an EMBL/GenBank/DDBJ whole genome shotgun (WGS) entry which is preliminary data.</text>
</comment>
<evidence type="ECO:0000256" key="1">
    <source>
        <dbReference type="ARBA" id="ARBA00004127"/>
    </source>
</evidence>
<name>A0A939KL00_9MICC</name>
<reference evidence="6" key="1">
    <citation type="submission" date="2021-03" db="EMBL/GenBank/DDBJ databases">
        <title>A new species, PO-11, isolated from a karst cave deposit.</title>
        <authorList>
            <person name="Zhaoxiaoyong W."/>
        </authorList>
    </citation>
    <scope>NUCLEOTIDE SEQUENCE</scope>
    <source>
        <strain evidence="6">PO-11</strain>
    </source>
</reference>